<dbReference type="Pfam" id="PF03732">
    <property type="entry name" value="Retrotrans_gag"/>
    <property type="match status" value="1"/>
</dbReference>
<dbReference type="GO" id="GO:0004519">
    <property type="term" value="F:endonuclease activity"/>
    <property type="evidence" value="ECO:0007669"/>
    <property type="project" value="UniProtKB-KW"/>
</dbReference>
<dbReference type="Pfam" id="PF17921">
    <property type="entry name" value="Integrase_H2C2"/>
    <property type="match status" value="1"/>
</dbReference>
<keyword evidence="4" id="KW-0540">Nuclease</keyword>
<dbReference type="GO" id="GO:0006508">
    <property type="term" value="P:proteolysis"/>
    <property type="evidence" value="ECO:0007669"/>
    <property type="project" value="UniProtKB-KW"/>
</dbReference>
<dbReference type="Pfam" id="PF17917">
    <property type="entry name" value="RT_RNaseH"/>
    <property type="match status" value="1"/>
</dbReference>
<dbReference type="Proteomes" id="UP001341281">
    <property type="component" value="Chromosome 03"/>
</dbReference>
<evidence type="ECO:0000256" key="1">
    <source>
        <dbReference type="ARBA" id="ARBA00022670"/>
    </source>
</evidence>
<dbReference type="Gene3D" id="3.10.10.10">
    <property type="entry name" value="HIV Type 1 Reverse Transcriptase, subunit A, domain 1"/>
    <property type="match status" value="1"/>
</dbReference>
<dbReference type="PROSITE" id="PS50878">
    <property type="entry name" value="RT_POL"/>
    <property type="match status" value="1"/>
</dbReference>
<keyword evidence="2" id="KW-0808">Transferase</keyword>
<feature type="compositionally biased region" description="Basic residues" evidence="8">
    <location>
        <begin position="207"/>
        <end position="216"/>
    </location>
</feature>
<evidence type="ECO:0000256" key="7">
    <source>
        <dbReference type="ARBA" id="ARBA00022918"/>
    </source>
</evidence>
<accession>A0AAQ3T2A3</accession>
<keyword evidence="6" id="KW-0378">Hydrolase</keyword>
<dbReference type="InterPro" id="IPR041588">
    <property type="entry name" value="Integrase_H2C2"/>
</dbReference>
<evidence type="ECO:0000256" key="4">
    <source>
        <dbReference type="ARBA" id="ARBA00022722"/>
    </source>
</evidence>
<proteinExistence type="predicted"/>
<feature type="compositionally biased region" description="Low complexity" evidence="8">
    <location>
        <begin position="223"/>
        <end position="249"/>
    </location>
</feature>
<evidence type="ECO:0000256" key="2">
    <source>
        <dbReference type="ARBA" id="ARBA00022679"/>
    </source>
</evidence>
<dbReference type="InterPro" id="IPR000477">
    <property type="entry name" value="RT_dom"/>
</dbReference>
<dbReference type="FunFam" id="3.30.70.270:FF:000020">
    <property type="entry name" value="Transposon Tf2-6 polyprotein-like Protein"/>
    <property type="match status" value="1"/>
</dbReference>
<dbReference type="Gene3D" id="3.10.20.370">
    <property type="match status" value="1"/>
</dbReference>
<dbReference type="EMBL" id="CP144747">
    <property type="protein sequence ID" value="WVZ63864.1"/>
    <property type="molecule type" value="Genomic_DNA"/>
</dbReference>
<organism evidence="10 11">
    <name type="scientific">Paspalum notatum var. saurae</name>
    <dbReference type="NCBI Taxonomy" id="547442"/>
    <lineage>
        <taxon>Eukaryota</taxon>
        <taxon>Viridiplantae</taxon>
        <taxon>Streptophyta</taxon>
        <taxon>Embryophyta</taxon>
        <taxon>Tracheophyta</taxon>
        <taxon>Spermatophyta</taxon>
        <taxon>Magnoliopsida</taxon>
        <taxon>Liliopsida</taxon>
        <taxon>Poales</taxon>
        <taxon>Poaceae</taxon>
        <taxon>PACMAD clade</taxon>
        <taxon>Panicoideae</taxon>
        <taxon>Andropogonodae</taxon>
        <taxon>Paspaleae</taxon>
        <taxon>Paspalinae</taxon>
        <taxon>Paspalum</taxon>
    </lineage>
</organism>
<dbReference type="InterPro" id="IPR005162">
    <property type="entry name" value="Retrotrans_gag_dom"/>
</dbReference>
<dbReference type="InterPro" id="IPR041373">
    <property type="entry name" value="RT_RNaseH"/>
</dbReference>
<dbReference type="PANTHER" id="PTHR37984">
    <property type="entry name" value="PROTEIN CBG26694"/>
    <property type="match status" value="1"/>
</dbReference>
<gene>
    <name evidence="10" type="ORF">U9M48_013462</name>
</gene>
<evidence type="ECO:0000256" key="3">
    <source>
        <dbReference type="ARBA" id="ARBA00022695"/>
    </source>
</evidence>
<dbReference type="Gene3D" id="1.10.340.70">
    <property type="match status" value="1"/>
</dbReference>
<evidence type="ECO:0000256" key="5">
    <source>
        <dbReference type="ARBA" id="ARBA00022759"/>
    </source>
</evidence>
<keyword evidence="5" id="KW-0255">Endonuclease</keyword>
<dbReference type="Pfam" id="PF00078">
    <property type="entry name" value="RVT_1"/>
    <property type="match status" value="1"/>
</dbReference>
<evidence type="ECO:0000313" key="11">
    <source>
        <dbReference type="Proteomes" id="UP001341281"/>
    </source>
</evidence>
<keyword evidence="1" id="KW-0645">Protease</keyword>
<name>A0AAQ3T2A3_PASNO</name>
<keyword evidence="3" id="KW-0548">Nucleotidyltransferase</keyword>
<dbReference type="InterPro" id="IPR050951">
    <property type="entry name" value="Retrovirus_Pol_polyprotein"/>
</dbReference>
<dbReference type="GO" id="GO:0008233">
    <property type="term" value="F:peptidase activity"/>
    <property type="evidence" value="ECO:0007669"/>
    <property type="project" value="UniProtKB-KW"/>
</dbReference>
<dbReference type="InterPro" id="IPR043128">
    <property type="entry name" value="Rev_trsase/Diguanyl_cyclase"/>
</dbReference>
<evidence type="ECO:0000313" key="10">
    <source>
        <dbReference type="EMBL" id="WVZ63864.1"/>
    </source>
</evidence>
<dbReference type="AlphaFoldDB" id="A0AAQ3T2A3"/>
<dbReference type="PANTHER" id="PTHR37984:SF5">
    <property type="entry name" value="PROTEIN NYNRIN-LIKE"/>
    <property type="match status" value="1"/>
</dbReference>
<keyword evidence="7" id="KW-0695">RNA-directed DNA polymerase</keyword>
<evidence type="ECO:0000256" key="8">
    <source>
        <dbReference type="SAM" id="MobiDB-lite"/>
    </source>
</evidence>
<dbReference type="Gene3D" id="3.30.70.270">
    <property type="match status" value="2"/>
</dbReference>
<feature type="domain" description="Reverse transcriptase" evidence="9">
    <location>
        <begin position="258"/>
        <end position="438"/>
    </location>
</feature>
<evidence type="ECO:0000256" key="6">
    <source>
        <dbReference type="ARBA" id="ARBA00022801"/>
    </source>
</evidence>
<protein>
    <recommendedName>
        <fullName evidence="9">Reverse transcriptase domain-containing protein</fullName>
    </recommendedName>
</protein>
<dbReference type="SUPFAM" id="SSF56672">
    <property type="entry name" value="DNA/RNA polymerases"/>
    <property type="match status" value="1"/>
</dbReference>
<keyword evidence="11" id="KW-1185">Reference proteome</keyword>
<reference evidence="10 11" key="1">
    <citation type="submission" date="2024-02" db="EMBL/GenBank/DDBJ databases">
        <title>High-quality chromosome-scale genome assembly of Pensacola bahiagrass (Paspalum notatum Flugge var. saurae).</title>
        <authorList>
            <person name="Vega J.M."/>
            <person name="Podio M."/>
            <person name="Orjuela J."/>
            <person name="Siena L.A."/>
            <person name="Pessino S.C."/>
            <person name="Combes M.C."/>
            <person name="Mariac C."/>
            <person name="Albertini E."/>
            <person name="Pupilli F."/>
            <person name="Ortiz J.P.A."/>
            <person name="Leblanc O."/>
        </authorList>
    </citation>
    <scope>NUCLEOTIDE SEQUENCE [LARGE SCALE GENOMIC DNA]</scope>
    <source>
        <strain evidence="10">R1</strain>
        <tissue evidence="10">Leaf</tissue>
    </source>
</reference>
<sequence length="833" mass="97391">MRYKLLNRMFKPIRGRGERDGRGDFMKGHPPTFSHSADPLQADDWLRAVERQLDIAQCNDQERVLYAAGQLRGAALDWWESYRPQDRECFTWAQFRERFRSHHVPAGIMKMKKKEFLSLKQGNMSVTEYRDKFLQLARYAPTEVAEDGDKQEHFLEGLNDNLQLQLMNNTFNNFNHLVDRALLTEQKRREIDEKKRKLNPASSIKNTRPRYPRRGHLANNCPQRGQQQHQQARQNAPQQQQQGRPNQQHKAPLQGKVNHVTAETAAEAPNVVLVLLVEKKDTDVKRMCVDYRAQNKVTIKKKYPLPRIDDLFDQLQGACVFSKIDLRSGYHQLKIRPSDIPKTAFTTKYGLYEYTVMSFGLTNAPAYFMQLMNSVFMDYLDKFVVVFIDDILIYSKTEAEHEEHLRLVLQRLREHQLYAKFSKCEFWIDEVRFLGHVVSKGGIAVDPSKVSTVTNWKVPEIPKEVRGFLGLAGYYRRFIENFSRIAKPMTSLLEKDAEFRWTNAQQAAFDELKKRLTTAPVLTLPDQQKKFIVYCDASRDGLGCVLMQEGKVIAYASRQLRKHELNYPTHDLELAAVVHALKIWRHYLYGQRCEIYTDHKSLKYIFTQNELNMRQRRWLELIKDYDMEIHYHPGKANVVADALSRKSYANMVLGFMMPHKLCEEFERLSLGFLHHTTAAAFEAEPTLEQEIREHQKNDEKLQEIRELLKSGKAPHFREDEQGTLCTKMYYDLKERFWWYGMKRAVAEYVAICDTCQRVKAEHQRPARFITAVEGAKLAELYISRIVCLHGVPKRIISDRDVDPPVEFEEQPPEASEQQQGINFEEGKYNINNT</sequence>
<dbReference type="InterPro" id="IPR043502">
    <property type="entry name" value="DNA/RNA_pol_sf"/>
</dbReference>
<dbReference type="FunFam" id="3.10.20.370:FF:000001">
    <property type="entry name" value="Retrovirus-related Pol polyprotein from transposon 17.6-like protein"/>
    <property type="match status" value="1"/>
</dbReference>
<feature type="region of interest" description="Disordered" evidence="8">
    <location>
        <begin position="191"/>
        <end position="254"/>
    </location>
</feature>
<evidence type="ECO:0000259" key="9">
    <source>
        <dbReference type="PROSITE" id="PS50878"/>
    </source>
</evidence>
<dbReference type="CDD" id="cd09274">
    <property type="entry name" value="RNase_HI_RT_Ty3"/>
    <property type="match status" value="1"/>
</dbReference>
<dbReference type="FunFam" id="3.10.10.10:FF:000007">
    <property type="entry name" value="Retrovirus-related Pol polyprotein from transposon 17.6-like Protein"/>
    <property type="match status" value="1"/>
</dbReference>
<dbReference type="CDD" id="cd01647">
    <property type="entry name" value="RT_LTR"/>
    <property type="match status" value="1"/>
</dbReference>
<feature type="region of interest" description="Disordered" evidence="8">
    <location>
        <begin position="803"/>
        <end position="833"/>
    </location>
</feature>
<dbReference type="GO" id="GO:0003964">
    <property type="term" value="F:RNA-directed DNA polymerase activity"/>
    <property type="evidence" value="ECO:0007669"/>
    <property type="project" value="UniProtKB-KW"/>
</dbReference>